<accession>A0A7H0Y1P2</accession>
<dbReference type="GO" id="GO:0016887">
    <property type="term" value="F:ATP hydrolysis activity"/>
    <property type="evidence" value="ECO:0007669"/>
    <property type="project" value="InterPro"/>
</dbReference>
<dbReference type="PANTHER" id="PTHR32182:SF22">
    <property type="entry name" value="ATP-DEPENDENT ENDONUCLEASE, OLD FAMILY-RELATED"/>
    <property type="match status" value="1"/>
</dbReference>
<proteinExistence type="predicted"/>
<dbReference type="CDD" id="cd00267">
    <property type="entry name" value="ABC_ATPase"/>
    <property type="match status" value="1"/>
</dbReference>
<dbReference type="GO" id="GO:0006302">
    <property type="term" value="P:double-strand break repair"/>
    <property type="evidence" value="ECO:0007669"/>
    <property type="project" value="TreeGrafter"/>
</dbReference>
<dbReference type="Proteomes" id="UP000516384">
    <property type="component" value="Chromosome"/>
</dbReference>
<dbReference type="AlphaFoldDB" id="A0A7H0Y1P2"/>
<dbReference type="Gene3D" id="3.40.50.300">
    <property type="entry name" value="P-loop containing nucleotide triphosphate hydrolases"/>
    <property type="match status" value="2"/>
</dbReference>
<dbReference type="GO" id="GO:0000731">
    <property type="term" value="P:DNA synthesis involved in DNA repair"/>
    <property type="evidence" value="ECO:0007669"/>
    <property type="project" value="TreeGrafter"/>
</dbReference>
<dbReference type="GO" id="GO:0005524">
    <property type="term" value="F:ATP binding"/>
    <property type="evidence" value="ECO:0007669"/>
    <property type="project" value="InterPro"/>
</dbReference>
<name>A0A7H0Y1P2_9BACL</name>
<evidence type="ECO:0000313" key="2">
    <source>
        <dbReference type="EMBL" id="QNR65000.1"/>
    </source>
</evidence>
<sequence length="407" mass="45972">MIFKSLHLENWKQFENISIEFNSRLTVITGANGAGKSTLLRILSRLIGWNFHEIVVPSAKRGPEGGFRIRSIRKKTNEQPTSVIGQLTLLNGQNISLNVPLTSSMVNYDLSLQPHLTQRGINIPSHRTQYSYKHVQSIPVRAHTRNEAFDLFSNSLRSRAHGEWSETPNYHMKASIISLAVFGSGNEFVQPDIQARNLFLGFIEILKKLLPETIGFENIIIREGEVVLQTKSGEFLLDSVSGGIGALFDLAWQIFMYDSDRKNPFFVIIDEAENHLHASMQRRLLPNLLDAFPNAQFIITTHSPLMVNSVRNSSVYVLNYNEENSVFSQLLDFENKAANASQILREVLGVPVTIPVWVEKSLESILSDFRGNELTAESYLELKRQLTEIGLSDHLPQALDMIQGEEK</sequence>
<reference evidence="2 3" key="1">
    <citation type="submission" date="2020-09" db="EMBL/GenBank/DDBJ databases">
        <title>Characterization of Paenibacillus peoriae strain ZF390 with broad-spectrum antimicrobial activity as a potential biocontrol agent.</title>
        <authorList>
            <person name="Li L."/>
            <person name="Zhao Y."/>
            <person name="Li B."/>
            <person name="Xie X."/>
        </authorList>
    </citation>
    <scope>NUCLEOTIDE SEQUENCE [LARGE SCALE GENOMIC DNA]</scope>
    <source>
        <strain evidence="2 3">ZF390</strain>
    </source>
</reference>
<gene>
    <name evidence="2" type="ORF">IAQ67_13770</name>
</gene>
<evidence type="ECO:0000313" key="3">
    <source>
        <dbReference type="Proteomes" id="UP000516384"/>
    </source>
</evidence>
<dbReference type="InterPro" id="IPR003959">
    <property type="entry name" value="ATPase_AAA_core"/>
</dbReference>
<dbReference type="EMBL" id="CP061172">
    <property type="protein sequence ID" value="QNR65000.1"/>
    <property type="molecule type" value="Genomic_DNA"/>
</dbReference>
<protein>
    <submittedName>
        <fullName evidence="2">AAA family ATPase</fullName>
    </submittedName>
</protein>
<feature type="domain" description="AAA+ ATPase" evidence="1">
    <location>
        <begin position="22"/>
        <end position="321"/>
    </location>
</feature>
<dbReference type="InterPro" id="IPR003593">
    <property type="entry name" value="AAA+_ATPase"/>
</dbReference>
<dbReference type="PANTHER" id="PTHR32182">
    <property type="entry name" value="DNA REPLICATION AND REPAIR PROTEIN RECF"/>
    <property type="match status" value="1"/>
</dbReference>
<dbReference type="SMART" id="SM00382">
    <property type="entry name" value="AAA"/>
    <property type="match status" value="1"/>
</dbReference>
<dbReference type="Pfam" id="PF13304">
    <property type="entry name" value="AAA_21"/>
    <property type="match status" value="1"/>
</dbReference>
<evidence type="ECO:0000259" key="1">
    <source>
        <dbReference type="SMART" id="SM00382"/>
    </source>
</evidence>
<organism evidence="2 3">
    <name type="scientific">Paenibacillus peoriae</name>
    <dbReference type="NCBI Taxonomy" id="59893"/>
    <lineage>
        <taxon>Bacteria</taxon>
        <taxon>Bacillati</taxon>
        <taxon>Bacillota</taxon>
        <taxon>Bacilli</taxon>
        <taxon>Bacillales</taxon>
        <taxon>Paenibacillaceae</taxon>
        <taxon>Paenibacillus</taxon>
    </lineage>
</organism>
<dbReference type="SUPFAM" id="SSF52540">
    <property type="entry name" value="P-loop containing nucleoside triphosphate hydrolases"/>
    <property type="match status" value="1"/>
</dbReference>
<dbReference type="RefSeq" id="WP_190296921.1">
    <property type="nucleotide sequence ID" value="NZ_CP061172.1"/>
</dbReference>
<dbReference type="InterPro" id="IPR027417">
    <property type="entry name" value="P-loop_NTPase"/>
</dbReference>